<keyword evidence="1" id="KW-0378">Hydrolase</keyword>
<dbReference type="InterPro" id="IPR006357">
    <property type="entry name" value="HAD-SF_hydro_IIA"/>
</dbReference>
<protein>
    <submittedName>
        <fullName evidence="1">TIGR01459 family HAD-type hydrolase</fullName>
    </submittedName>
</protein>
<organism evidence="1 2">
    <name type="scientific">Muricoccus nepalensis</name>
    <dbReference type="NCBI Taxonomy" id="1854500"/>
    <lineage>
        <taxon>Bacteria</taxon>
        <taxon>Pseudomonadati</taxon>
        <taxon>Pseudomonadota</taxon>
        <taxon>Alphaproteobacteria</taxon>
        <taxon>Acetobacterales</taxon>
        <taxon>Roseomonadaceae</taxon>
        <taxon>Muricoccus</taxon>
    </lineage>
</organism>
<dbReference type="EMBL" id="RCZP01000002">
    <property type="protein sequence ID" value="TPG60570.1"/>
    <property type="molecule type" value="Genomic_DNA"/>
</dbReference>
<evidence type="ECO:0000313" key="1">
    <source>
        <dbReference type="EMBL" id="TPG60570.1"/>
    </source>
</evidence>
<dbReference type="CDD" id="cd07525">
    <property type="entry name" value="HAD_like"/>
    <property type="match status" value="1"/>
</dbReference>
<dbReference type="Gene3D" id="3.40.50.1000">
    <property type="entry name" value="HAD superfamily/HAD-like"/>
    <property type="match status" value="2"/>
</dbReference>
<sequence length="286" mass="30065">MMLILDGIASLAPRYRGFVLDLWGVVHDGQAAFPGVAEALARLREGGARIVFLSNAPRRSHVVEAQLTGFGIDRALYDAAMTSGEITWRLLRDRAHPFVRDLGPRALHIGAARDHSVVEDLGITLTDRPDEADWLLNTGPDPERGGQSVDPYEPTLRAALERGFPMLCVNPDRAVVVGGGRIICAGALAERYAALGGATLEIGKPDPAAYDPVMALLDLPRAAVLAIGDSPHTDLAGAQAAGLDAVWALGGLAAEEGLAEAGPDTLAARAKAEGVSPIAALRALRW</sequence>
<dbReference type="InterPro" id="IPR023214">
    <property type="entry name" value="HAD_sf"/>
</dbReference>
<dbReference type="InterPro" id="IPR036412">
    <property type="entry name" value="HAD-like_sf"/>
</dbReference>
<dbReference type="SUPFAM" id="SSF56784">
    <property type="entry name" value="HAD-like"/>
    <property type="match status" value="1"/>
</dbReference>
<dbReference type="OrthoDB" id="9791073at2"/>
<dbReference type="GO" id="GO:0005737">
    <property type="term" value="C:cytoplasm"/>
    <property type="evidence" value="ECO:0007669"/>
    <property type="project" value="TreeGrafter"/>
</dbReference>
<dbReference type="PANTHER" id="PTHR19288">
    <property type="entry name" value="4-NITROPHENYLPHOSPHATASE-RELATED"/>
    <property type="match status" value="1"/>
</dbReference>
<accession>A0A502GGX8</accession>
<evidence type="ECO:0000313" key="2">
    <source>
        <dbReference type="Proteomes" id="UP000317078"/>
    </source>
</evidence>
<dbReference type="NCBIfam" id="TIGR01459">
    <property type="entry name" value="HAD-SF-IIA-hyp4"/>
    <property type="match status" value="1"/>
</dbReference>
<dbReference type="Proteomes" id="UP000317078">
    <property type="component" value="Unassembled WGS sequence"/>
</dbReference>
<dbReference type="InterPro" id="IPR006356">
    <property type="entry name" value="HAD-SF_hydro_IIA_hyp3"/>
</dbReference>
<reference evidence="1 2" key="1">
    <citation type="journal article" date="2019" name="Environ. Microbiol.">
        <title>Species interactions and distinct microbial communities in high Arctic permafrost affected cryosols are associated with the CH4 and CO2 gas fluxes.</title>
        <authorList>
            <person name="Altshuler I."/>
            <person name="Hamel J."/>
            <person name="Turney S."/>
            <person name="Magnuson E."/>
            <person name="Levesque R."/>
            <person name="Greer C."/>
            <person name="Whyte L.G."/>
        </authorList>
    </citation>
    <scope>NUCLEOTIDE SEQUENCE [LARGE SCALE GENOMIC DNA]</scope>
    <source>
        <strain evidence="1 2">S9.3B</strain>
    </source>
</reference>
<name>A0A502GGX8_9PROT</name>
<dbReference type="PANTHER" id="PTHR19288:SF90">
    <property type="entry name" value="OS08G0542600 PROTEIN"/>
    <property type="match status" value="1"/>
</dbReference>
<dbReference type="GO" id="GO:0016791">
    <property type="term" value="F:phosphatase activity"/>
    <property type="evidence" value="ECO:0007669"/>
    <property type="project" value="TreeGrafter"/>
</dbReference>
<proteinExistence type="predicted"/>
<keyword evidence="2" id="KW-1185">Reference proteome</keyword>
<comment type="caution">
    <text evidence="1">The sequence shown here is derived from an EMBL/GenBank/DDBJ whole genome shotgun (WGS) entry which is preliminary data.</text>
</comment>
<dbReference type="Pfam" id="PF13344">
    <property type="entry name" value="Hydrolase_6"/>
    <property type="match status" value="1"/>
</dbReference>
<gene>
    <name evidence="1" type="ORF">EAH89_04215</name>
</gene>
<dbReference type="AlphaFoldDB" id="A0A502GGX8"/>
<dbReference type="Pfam" id="PF13242">
    <property type="entry name" value="Hydrolase_like"/>
    <property type="match status" value="1"/>
</dbReference>